<dbReference type="Proteomes" id="UP000762676">
    <property type="component" value="Unassembled WGS sequence"/>
</dbReference>
<organism evidence="2 3">
    <name type="scientific">Elysia marginata</name>
    <dbReference type="NCBI Taxonomy" id="1093978"/>
    <lineage>
        <taxon>Eukaryota</taxon>
        <taxon>Metazoa</taxon>
        <taxon>Spiralia</taxon>
        <taxon>Lophotrochozoa</taxon>
        <taxon>Mollusca</taxon>
        <taxon>Gastropoda</taxon>
        <taxon>Heterobranchia</taxon>
        <taxon>Euthyneura</taxon>
        <taxon>Panpulmonata</taxon>
        <taxon>Sacoglossa</taxon>
        <taxon>Placobranchoidea</taxon>
        <taxon>Plakobranchidae</taxon>
        <taxon>Elysia</taxon>
    </lineage>
</organism>
<dbReference type="EMBL" id="BMAT01003072">
    <property type="protein sequence ID" value="GFS19481.1"/>
    <property type="molecule type" value="Genomic_DNA"/>
</dbReference>
<gene>
    <name evidence="2" type="ORF">ElyMa_001546100</name>
</gene>
<keyword evidence="3" id="KW-1185">Reference proteome</keyword>
<reference evidence="2 3" key="1">
    <citation type="journal article" date="2021" name="Elife">
        <title>Chloroplast acquisition without the gene transfer in kleptoplastic sea slugs, Plakobranchus ocellatus.</title>
        <authorList>
            <person name="Maeda T."/>
            <person name="Takahashi S."/>
            <person name="Yoshida T."/>
            <person name="Shimamura S."/>
            <person name="Takaki Y."/>
            <person name="Nagai Y."/>
            <person name="Toyoda A."/>
            <person name="Suzuki Y."/>
            <person name="Arimoto A."/>
            <person name="Ishii H."/>
            <person name="Satoh N."/>
            <person name="Nishiyama T."/>
            <person name="Hasebe M."/>
            <person name="Maruyama T."/>
            <person name="Minagawa J."/>
            <person name="Obokata J."/>
            <person name="Shigenobu S."/>
        </authorList>
    </citation>
    <scope>NUCLEOTIDE SEQUENCE [LARGE SCALE GENOMIC DNA]</scope>
</reference>
<sequence>MDTWGEVSFTVPDSAPDDTAMQKASRLPHFLLEALLCHPRIKRSGAAHNRGTQLDPDLISDMSNKLNELEKENSVCVGCKV</sequence>
<evidence type="ECO:0000313" key="3">
    <source>
        <dbReference type="Proteomes" id="UP000762676"/>
    </source>
</evidence>
<accession>A0AAV4JDL0</accession>
<feature type="region of interest" description="Disordered" evidence="1">
    <location>
        <begin position="1"/>
        <end position="20"/>
    </location>
</feature>
<name>A0AAV4JDL0_9GAST</name>
<protein>
    <submittedName>
        <fullName evidence="2">Uncharacterized protein</fullName>
    </submittedName>
</protein>
<evidence type="ECO:0000313" key="2">
    <source>
        <dbReference type="EMBL" id="GFS19481.1"/>
    </source>
</evidence>
<evidence type="ECO:0000256" key="1">
    <source>
        <dbReference type="SAM" id="MobiDB-lite"/>
    </source>
</evidence>
<comment type="caution">
    <text evidence="2">The sequence shown here is derived from an EMBL/GenBank/DDBJ whole genome shotgun (WGS) entry which is preliminary data.</text>
</comment>
<proteinExistence type="predicted"/>
<dbReference type="AlphaFoldDB" id="A0AAV4JDL0"/>